<dbReference type="CDD" id="cd02022">
    <property type="entry name" value="DPCK"/>
    <property type="match status" value="1"/>
</dbReference>
<keyword evidence="6" id="KW-1185">Reference proteome</keyword>
<evidence type="ECO:0000313" key="6">
    <source>
        <dbReference type="Proteomes" id="UP001589738"/>
    </source>
</evidence>
<dbReference type="NCBIfam" id="TIGR00152">
    <property type="entry name" value="dephospho-CoA kinase"/>
    <property type="match status" value="1"/>
</dbReference>
<keyword evidence="3 5" id="KW-0418">Kinase</keyword>
<keyword evidence="3 5" id="KW-0808">Transferase</keyword>
<organism evidence="5 6">
    <name type="scientific">Robertmurraya beringensis</name>
    <dbReference type="NCBI Taxonomy" id="641660"/>
    <lineage>
        <taxon>Bacteria</taxon>
        <taxon>Bacillati</taxon>
        <taxon>Bacillota</taxon>
        <taxon>Bacilli</taxon>
        <taxon>Bacillales</taxon>
        <taxon>Bacillaceae</taxon>
        <taxon>Robertmurraya</taxon>
    </lineage>
</organism>
<dbReference type="PANTHER" id="PTHR10695">
    <property type="entry name" value="DEPHOSPHO-COA KINASE-RELATED"/>
    <property type="match status" value="1"/>
</dbReference>
<keyword evidence="2 3" id="KW-0067">ATP-binding</keyword>
<keyword evidence="3" id="KW-0963">Cytoplasm</keyword>
<feature type="binding site" evidence="3">
    <location>
        <begin position="12"/>
        <end position="17"/>
    </location>
    <ligand>
        <name>ATP</name>
        <dbReference type="ChEBI" id="CHEBI:30616"/>
    </ligand>
</feature>
<reference evidence="5 6" key="1">
    <citation type="submission" date="2024-09" db="EMBL/GenBank/DDBJ databases">
        <authorList>
            <person name="Sun Q."/>
            <person name="Mori K."/>
        </authorList>
    </citation>
    <scope>NUCLEOTIDE SEQUENCE [LARGE SCALE GENOMIC DNA]</scope>
    <source>
        <strain evidence="5 6">CGMCC 1.9126</strain>
    </source>
</reference>
<gene>
    <name evidence="3 5" type="primary">coaE</name>
    <name evidence="5" type="ORF">ACFFHF_02680</name>
</gene>
<proteinExistence type="inferred from homology"/>
<comment type="catalytic activity">
    <reaction evidence="3">
        <text>3'-dephospho-CoA + ATP = ADP + CoA + H(+)</text>
        <dbReference type="Rhea" id="RHEA:18245"/>
        <dbReference type="ChEBI" id="CHEBI:15378"/>
        <dbReference type="ChEBI" id="CHEBI:30616"/>
        <dbReference type="ChEBI" id="CHEBI:57287"/>
        <dbReference type="ChEBI" id="CHEBI:57328"/>
        <dbReference type="ChEBI" id="CHEBI:456216"/>
        <dbReference type="EC" id="2.7.1.24"/>
    </reaction>
</comment>
<dbReference type="InterPro" id="IPR001977">
    <property type="entry name" value="Depp_CoAkinase"/>
</dbReference>
<dbReference type="PANTHER" id="PTHR10695:SF46">
    <property type="entry name" value="BIFUNCTIONAL COENZYME A SYNTHASE-RELATED"/>
    <property type="match status" value="1"/>
</dbReference>
<evidence type="ECO:0000256" key="1">
    <source>
        <dbReference type="ARBA" id="ARBA00022741"/>
    </source>
</evidence>
<evidence type="ECO:0000256" key="2">
    <source>
        <dbReference type="ARBA" id="ARBA00022840"/>
    </source>
</evidence>
<protein>
    <recommendedName>
        <fullName evidence="3 4">Dephospho-CoA kinase</fullName>
        <ecNumber evidence="3 4">2.7.1.24</ecNumber>
    </recommendedName>
    <alternativeName>
        <fullName evidence="3">Dephosphocoenzyme A kinase</fullName>
    </alternativeName>
</protein>
<sequence length="201" mass="22728">MTLVVGLTGGIASGKSTVANMFKEMGIEVIDADIEARKAVEIGEVAYEQIVTYFGEDVLNDDHTINRSRLGEIIFNDSAKRQKLNEIVHPDVRRRMNEKKEAAISRGDQVVVLDIPLLFESGLKHMVDVVLLVYVEKDVQLQRLMERNQLTKQEALARIQSQMPIEDKRKLADKVINNNGSIDNTKKQLIELLADWKTITN</sequence>
<comment type="similarity">
    <text evidence="3">Belongs to the CoaE family.</text>
</comment>
<keyword evidence="1 3" id="KW-0547">Nucleotide-binding</keyword>
<comment type="subcellular location">
    <subcellularLocation>
        <location evidence="3">Cytoplasm</location>
    </subcellularLocation>
</comment>
<dbReference type="InterPro" id="IPR027417">
    <property type="entry name" value="P-loop_NTPase"/>
</dbReference>
<dbReference type="HAMAP" id="MF_00376">
    <property type="entry name" value="Dephospho_CoA_kinase"/>
    <property type="match status" value="1"/>
</dbReference>
<dbReference type="SUPFAM" id="SSF52540">
    <property type="entry name" value="P-loop containing nucleoside triphosphate hydrolases"/>
    <property type="match status" value="1"/>
</dbReference>
<comment type="function">
    <text evidence="3">Catalyzes the phosphorylation of the 3'-hydroxyl group of dephosphocoenzyme A to form coenzyme A.</text>
</comment>
<name>A0ABV6KLK4_9BACI</name>
<comment type="caution">
    <text evidence="5">The sequence shown here is derived from an EMBL/GenBank/DDBJ whole genome shotgun (WGS) entry which is preliminary data.</text>
</comment>
<dbReference type="PROSITE" id="PS51219">
    <property type="entry name" value="DPCK"/>
    <property type="match status" value="1"/>
</dbReference>
<dbReference type="Proteomes" id="UP001589738">
    <property type="component" value="Unassembled WGS sequence"/>
</dbReference>
<evidence type="ECO:0000256" key="4">
    <source>
        <dbReference type="NCBIfam" id="TIGR00152"/>
    </source>
</evidence>
<dbReference type="RefSeq" id="WP_160546654.1">
    <property type="nucleotide sequence ID" value="NZ_JBHLUU010000015.1"/>
</dbReference>
<accession>A0ABV6KLK4</accession>
<comment type="pathway">
    <text evidence="3">Cofactor biosynthesis; coenzyme A biosynthesis; CoA from (R)-pantothenate: step 5/5.</text>
</comment>
<evidence type="ECO:0000313" key="5">
    <source>
        <dbReference type="EMBL" id="MFC0474201.1"/>
    </source>
</evidence>
<dbReference type="EC" id="2.7.1.24" evidence="3 4"/>
<dbReference type="Gene3D" id="3.40.50.300">
    <property type="entry name" value="P-loop containing nucleotide triphosphate hydrolases"/>
    <property type="match status" value="1"/>
</dbReference>
<dbReference type="Pfam" id="PF01121">
    <property type="entry name" value="CoaE"/>
    <property type="match status" value="1"/>
</dbReference>
<evidence type="ECO:0000256" key="3">
    <source>
        <dbReference type="HAMAP-Rule" id="MF_00376"/>
    </source>
</evidence>
<dbReference type="EMBL" id="JBHLUU010000015">
    <property type="protein sequence ID" value="MFC0474201.1"/>
    <property type="molecule type" value="Genomic_DNA"/>
</dbReference>
<keyword evidence="3" id="KW-0173">Coenzyme A biosynthesis</keyword>
<dbReference type="GO" id="GO:0004140">
    <property type="term" value="F:dephospho-CoA kinase activity"/>
    <property type="evidence" value="ECO:0007669"/>
    <property type="project" value="UniProtKB-EC"/>
</dbReference>